<comment type="caution">
    <text evidence="1">The sequence shown here is derived from an EMBL/GenBank/DDBJ whole genome shotgun (WGS) entry which is preliminary data.</text>
</comment>
<keyword evidence="2" id="KW-1185">Reference proteome</keyword>
<dbReference type="Proteomes" id="UP001283361">
    <property type="component" value="Unassembled WGS sequence"/>
</dbReference>
<name>A0AAE0YW00_9GAST</name>
<sequence length="136" mass="14863">MGTPQNGSTGLKLGVALPKHNRQTLPSLIHKLKGYPFLSCDIGFLIRSSAYFLPNLSCPSLCAQPPDASQLSSELVTRKTRKGSLVKASSPPSHTGFYAVYYGIKMLLKCWGAFKRSCINASSSIHNRFSNPAERF</sequence>
<reference evidence="1" key="1">
    <citation type="journal article" date="2023" name="G3 (Bethesda)">
        <title>A reference genome for the long-term kleptoplast-retaining sea slug Elysia crispata morphotype clarki.</title>
        <authorList>
            <person name="Eastman K.E."/>
            <person name="Pendleton A.L."/>
            <person name="Shaikh M.A."/>
            <person name="Suttiyut T."/>
            <person name="Ogas R."/>
            <person name="Tomko P."/>
            <person name="Gavelis G."/>
            <person name="Widhalm J.R."/>
            <person name="Wisecaver J.H."/>
        </authorList>
    </citation>
    <scope>NUCLEOTIDE SEQUENCE</scope>
    <source>
        <strain evidence="1">ECLA1</strain>
    </source>
</reference>
<protein>
    <submittedName>
        <fullName evidence="1">Uncharacterized protein</fullName>
    </submittedName>
</protein>
<dbReference type="EMBL" id="JAWDGP010005274">
    <property type="protein sequence ID" value="KAK3758314.1"/>
    <property type="molecule type" value="Genomic_DNA"/>
</dbReference>
<organism evidence="1 2">
    <name type="scientific">Elysia crispata</name>
    <name type="common">lettuce slug</name>
    <dbReference type="NCBI Taxonomy" id="231223"/>
    <lineage>
        <taxon>Eukaryota</taxon>
        <taxon>Metazoa</taxon>
        <taxon>Spiralia</taxon>
        <taxon>Lophotrochozoa</taxon>
        <taxon>Mollusca</taxon>
        <taxon>Gastropoda</taxon>
        <taxon>Heterobranchia</taxon>
        <taxon>Euthyneura</taxon>
        <taxon>Panpulmonata</taxon>
        <taxon>Sacoglossa</taxon>
        <taxon>Placobranchoidea</taxon>
        <taxon>Plakobranchidae</taxon>
        <taxon>Elysia</taxon>
    </lineage>
</organism>
<accession>A0AAE0YW00</accession>
<proteinExistence type="predicted"/>
<evidence type="ECO:0000313" key="1">
    <source>
        <dbReference type="EMBL" id="KAK3758314.1"/>
    </source>
</evidence>
<evidence type="ECO:0000313" key="2">
    <source>
        <dbReference type="Proteomes" id="UP001283361"/>
    </source>
</evidence>
<dbReference type="AlphaFoldDB" id="A0AAE0YW00"/>
<gene>
    <name evidence="1" type="ORF">RRG08_004135</name>
</gene>